<evidence type="ECO:0000256" key="9">
    <source>
        <dbReference type="PIRSR" id="PIRSR037404-1"/>
    </source>
</evidence>
<keyword evidence="7 8" id="KW-0539">Nucleus</keyword>
<evidence type="ECO:0000256" key="1">
    <source>
        <dbReference type="ARBA" id="ARBA00004123"/>
    </source>
</evidence>
<dbReference type="EMBL" id="OX459121">
    <property type="protein sequence ID" value="CAI9101509.1"/>
    <property type="molecule type" value="Genomic_DNA"/>
</dbReference>
<feature type="domain" description="BAH" evidence="14">
    <location>
        <begin position="846"/>
        <end position="970"/>
    </location>
</feature>
<evidence type="ECO:0000256" key="3">
    <source>
        <dbReference type="ARBA" id="ARBA00022679"/>
    </source>
</evidence>
<keyword evidence="16" id="KW-1185">Reference proteome</keyword>
<dbReference type="GO" id="GO:0003682">
    <property type="term" value="F:chromatin binding"/>
    <property type="evidence" value="ECO:0007669"/>
    <property type="project" value="UniProtKB-UniRule"/>
</dbReference>
<dbReference type="Gene3D" id="2.30.30.490">
    <property type="match status" value="2"/>
</dbReference>
<dbReference type="Proteomes" id="UP001161247">
    <property type="component" value="Chromosome 4"/>
</dbReference>
<dbReference type="Pfam" id="PF01426">
    <property type="entry name" value="BAH"/>
    <property type="match status" value="2"/>
</dbReference>
<evidence type="ECO:0000256" key="6">
    <source>
        <dbReference type="ARBA" id="ARBA00023125"/>
    </source>
</evidence>
<feature type="domain" description="BAH" evidence="14">
    <location>
        <begin position="659"/>
        <end position="793"/>
    </location>
</feature>
<dbReference type="CDD" id="cd04708">
    <property type="entry name" value="BAH_plantDCM_II"/>
    <property type="match status" value="1"/>
</dbReference>
<feature type="region of interest" description="Disordered" evidence="13">
    <location>
        <begin position="1"/>
        <end position="91"/>
    </location>
</feature>
<feature type="active site" evidence="9 10">
    <location>
        <position position="1122"/>
    </location>
</feature>
<evidence type="ECO:0000256" key="5">
    <source>
        <dbReference type="ARBA" id="ARBA00022737"/>
    </source>
</evidence>
<dbReference type="InterPro" id="IPR050390">
    <property type="entry name" value="C5-Methyltransferase"/>
</dbReference>
<evidence type="ECO:0000256" key="12">
    <source>
        <dbReference type="RuleBase" id="RU000417"/>
    </source>
</evidence>
<dbReference type="InterPro" id="IPR031303">
    <property type="entry name" value="C5_meth_CS"/>
</dbReference>
<dbReference type="InterPro" id="IPR043151">
    <property type="entry name" value="BAH_sf"/>
</dbReference>
<dbReference type="PANTHER" id="PTHR10629:SF52">
    <property type="entry name" value="DNA (CYTOSINE-5)-METHYLTRANSFERASE 1"/>
    <property type="match status" value="1"/>
</dbReference>
<dbReference type="PROSITE" id="PS51038">
    <property type="entry name" value="BAH"/>
    <property type="match status" value="2"/>
</dbReference>
<dbReference type="Gene3D" id="3.90.120.10">
    <property type="entry name" value="DNA Methylase, subunit A, domain 2"/>
    <property type="match status" value="1"/>
</dbReference>
<dbReference type="FunFam" id="3.40.50.150:FF:000108">
    <property type="entry name" value="DNA (cytosine-5)-methyltransferase"/>
    <property type="match status" value="1"/>
</dbReference>
<feature type="compositionally biased region" description="Low complexity" evidence="13">
    <location>
        <begin position="43"/>
        <end position="57"/>
    </location>
</feature>
<proteinExistence type="inferred from homology"/>
<dbReference type="Pfam" id="PF00145">
    <property type="entry name" value="DNA_methylase"/>
    <property type="match status" value="2"/>
</dbReference>
<dbReference type="PRINTS" id="PR00105">
    <property type="entry name" value="C5METTRFRASE"/>
</dbReference>
<dbReference type="SMART" id="SM00439">
    <property type="entry name" value="BAH"/>
    <property type="match status" value="2"/>
</dbReference>
<reference evidence="15" key="1">
    <citation type="submission" date="2023-03" db="EMBL/GenBank/DDBJ databases">
        <authorList>
            <person name="Julca I."/>
        </authorList>
    </citation>
    <scope>NUCLEOTIDE SEQUENCE</scope>
</reference>
<dbReference type="PROSITE" id="PS00094">
    <property type="entry name" value="C5_MTASE_1"/>
    <property type="match status" value="1"/>
</dbReference>
<dbReference type="SUPFAM" id="SSF53335">
    <property type="entry name" value="S-adenosyl-L-methionine-dependent methyltransferases"/>
    <property type="match status" value="1"/>
</dbReference>
<feature type="compositionally biased region" description="Basic and acidic residues" evidence="13">
    <location>
        <begin position="65"/>
        <end position="91"/>
    </location>
</feature>
<dbReference type="GO" id="GO:0003886">
    <property type="term" value="F:DNA (cytosine-5-)-methyltransferase activity"/>
    <property type="evidence" value="ECO:0007669"/>
    <property type="project" value="UniProtKB-UniRule"/>
</dbReference>
<keyword evidence="3 8" id="KW-0808">Transferase</keyword>
<keyword evidence="5" id="KW-0677">Repeat</keyword>
<keyword evidence="2 8" id="KW-0489">Methyltransferase</keyword>
<feature type="compositionally biased region" description="Polar residues" evidence="13">
    <location>
        <begin position="9"/>
        <end position="22"/>
    </location>
</feature>
<accession>A0AAV1D0R1</accession>
<evidence type="ECO:0000259" key="14">
    <source>
        <dbReference type="PROSITE" id="PS51038"/>
    </source>
</evidence>
<dbReference type="InterPro" id="IPR001025">
    <property type="entry name" value="BAH_dom"/>
</dbReference>
<dbReference type="GO" id="GO:0003677">
    <property type="term" value="F:DNA binding"/>
    <property type="evidence" value="ECO:0007669"/>
    <property type="project" value="UniProtKB-KW"/>
</dbReference>
<dbReference type="InterPro" id="IPR018117">
    <property type="entry name" value="C5_DNA_meth_AS"/>
</dbReference>
<evidence type="ECO:0000313" key="15">
    <source>
        <dbReference type="EMBL" id="CAI9101509.1"/>
    </source>
</evidence>
<evidence type="ECO:0000256" key="8">
    <source>
        <dbReference type="PIRNR" id="PIRNR037404"/>
    </source>
</evidence>
<dbReference type="InterPro" id="IPR029063">
    <property type="entry name" value="SAM-dependent_MTases_sf"/>
</dbReference>
<comment type="similarity">
    <text evidence="8 10 11">Belongs to the class I-like SAM-binding methyltransferase superfamily. C5-methyltransferase family.</text>
</comment>
<protein>
    <recommendedName>
        <fullName evidence="8">DNA (cytosine-5)-methyltransferase</fullName>
        <ecNumber evidence="8">2.1.1.37</ecNumber>
    </recommendedName>
</protein>
<comment type="subcellular location">
    <subcellularLocation>
        <location evidence="1 8">Nucleus</location>
    </subcellularLocation>
</comment>
<sequence>MAKKKAHPNSRNVLSEVKNNGRMTGKRKRSDSDSIDSLKIPKQSSGSSISQSNSVNSTVDSTEVETEKIRSLEEEEDAVRLTRGGKEDSQQDRRLTAFTIHDEHGQPQPIELVEEYKLYISALILPLEDHDDEKETRIYCEGFGPILSWSLSGYDENLPIIWVSTQTADYECLKPSKVYQKHYDLFFMKASACIDVYRMLSKCCGGNPNIGLNDLATAVSHSWTEKSNVPLEGYSMDLFLSWGRFIYDQLIGLDDTSREGDTIFTNLPVLLALKDASEKSVGSVSRRKKSKRYMSEYDISDDYPPPTYYTQSIKEKDESSIFIDESDYDSDELPQYFLHNWCLYSSDNRFTPLELLPIKTFAAKDTKICCSGVLATDQGSVFCCDDDFSPSSSFLNGDGIPVHLSEIKQWDIKWRSSSSTAVSISIRTDTAWYMLGNPLNQYNPWYKPIEKIVTLAISIIKLLQGQRRASRLSFREVVEKVADFSQGYPSYISSDIATVQRYMLVHGQVILQLFADYHDPSISKCAFVRGLEDHLRECLLTKKVKKKEFQRKEINLHQEVVAQNKTPKPQPMPATTTKLVGRIWGKYCSNYLSNDSKEKDTKALKDKKVPFGTNVEKIHSLTRWRKSPYASTVVKWEGEQAGKTSSNNVLYKKAKVGRLAVHPGSSVIVETIDSKENPPIFYLEYLFENSDGKMLAHGRLMLRGHETVLGDSSNEMELFLTNHCLDFELCHVRGTVAIEMRSTLWGHKHRKANLNDESSDRASASKKKKKKLQVEFFCRNLYCPEKGAFLCLKPESMGLGNGHCQPCQIKESRTAAFFKLTKACFILKGTKYHIHDFIYLYQDHVTFYQCDQSSLKIGKNPPLKPFIICQILGIEGKKPFEKADPMSTILRLQRFYRPEEISADKAYHSDIREIYYSQEVLKMPVLAVQGKCELREKEDIHLFPTTYVYQHIFYCERSYDHQTGALKKLPPQVKRNLSRKNSVKAVVNRKILGKRKKAERTLDDIYNQQHSAQKLPLATLDIFSGCGGLSSGLEQSGVSKTKWAIEYTETTATAFEQNHPRAKMFNENCNVILRAIMAACGDADDCISTPEAAKLAAKLDKKQLNDLPRPGDVDFIIGGPPCQGFSKMNRYQDGSWSKNQCEMIPAFLSFADYFRPKFFLLENVRNFIFFNKGQEFRFTLAALLEMGYQVRFGILEAGAYGIPQNRKRAFVWAASPEENLPEWPEPMFVFKGSELKIPLGGDVFYAAAHRTDHGAPFRSITIKDAIGDLPPVDNDASEFTLEYENEPVSWYQRQIRGNMRYLNAHIPKKLNEINFLRCKKVQKRPGADWHDIPDKQVKLSNGKVVDLLPPWLPEKANRWKGLYGRLDWAGKFPTCVTDPQPMGKVGCWFHPQQDRLVTVREYARAQGFPDSYQFSGKIKHQHKQIGNAVPPPVAFALGRKLKEAVEKKGAS</sequence>
<dbReference type="FunFam" id="3.40.50.150:FF:000128">
    <property type="entry name" value="DNA (cytosine-5)-methyltransferase"/>
    <property type="match status" value="1"/>
</dbReference>
<keyword evidence="6 8" id="KW-0238">DNA-binding</keyword>
<dbReference type="Gene3D" id="3.40.50.150">
    <property type="entry name" value="Vaccinia Virus protein VP39"/>
    <property type="match status" value="1"/>
</dbReference>
<evidence type="ECO:0000256" key="7">
    <source>
        <dbReference type="ARBA" id="ARBA00023242"/>
    </source>
</evidence>
<dbReference type="EC" id="2.1.1.37" evidence="8"/>
<organism evidence="15 16">
    <name type="scientific">Oldenlandia corymbosa var. corymbosa</name>
    <dbReference type="NCBI Taxonomy" id="529605"/>
    <lineage>
        <taxon>Eukaryota</taxon>
        <taxon>Viridiplantae</taxon>
        <taxon>Streptophyta</taxon>
        <taxon>Embryophyta</taxon>
        <taxon>Tracheophyta</taxon>
        <taxon>Spermatophyta</taxon>
        <taxon>Magnoliopsida</taxon>
        <taxon>eudicotyledons</taxon>
        <taxon>Gunneridae</taxon>
        <taxon>Pentapetalae</taxon>
        <taxon>asterids</taxon>
        <taxon>lamiids</taxon>
        <taxon>Gentianales</taxon>
        <taxon>Rubiaceae</taxon>
        <taxon>Rubioideae</taxon>
        <taxon>Spermacoceae</taxon>
        <taxon>Hedyotis-Oldenlandia complex</taxon>
        <taxon>Oldenlandia</taxon>
    </lineage>
</organism>
<dbReference type="Pfam" id="PF12047">
    <property type="entry name" value="DNMT1-RFD"/>
    <property type="match status" value="2"/>
</dbReference>
<dbReference type="PANTHER" id="PTHR10629">
    <property type="entry name" value="CYTOSINE-SPECIFIC METHYLTRANSFERASE"/>
    <property type="match status" value="1"/>
</dbReference>
<dbReference type="GO" id="GO:0005634">
    <property type="term" value="C:nucleus"/>
    <property type="evidence" value="ECO:0007669"/>
    <property type="project" value="UniProtKB-SubCell"/>
</dbReference>
<evidence type="ECO:0000256" key="13">
    <source>
        <dbReference type="SAM" id="MobiDB-lite"/>
    </source>
</evidence>
<name>A0AAV1D0R1_OLDCO</name>
<dbReference type="PIRSF" id="PIRSF037404">
    <property type="entry name" value="DNMT1"/>
    <property type="match status" value="1"/>
</dbReference>
<dbReference type="GO" id="GO:0032259">
    <property type="term" value="P:methylation"/>
    <property type="evidence" value="ECO:0007669"/>
    <property type="project" value="UniProtKB-KW"/>
</dbReference>
<dbReference type="PROSITE" id="PS00095">
    <property type="entry name" value="C5_MTASE_2"/>
    <property type="match status" value="1"/>
</dbReference>
<evidence type="ECO:0000256" key="11">
    <source>
        <dbReference type="RuleBase" id="RU000416"/>
    </source>
</evidence>
<dbReference type="InterPro" id="IPR001525">
    <property type="entry name" value="C5_MeTfrase"/>
</dbReference>
<gene>
    <name evidence="15" type="ORF">OLC1_LOCUS11085</name>
</gene>
<evidence type="ECO:0000256" key="2">
    <source>
        <dbReference type="ARBA" id="ARBA00022603"/>
    </source>
</evidence>
<dbReference type="GO" id="GO:0044027">
    <property type="term" value="P:negative regulation of gene expression via chromosomal CpG island methylation"/>
    <property type="evidence" value="ECO:0007669"/>
    <property type="project" value="TreeGrafter"/>
</dbReference>
<keyword evidence="4 8" id="KW-0949">S-adenosyl-L-methionine</keyword>
<comment type="catalytic activity">
    <reaction evidence="8 12">
        <text>a 2'-deoxycytidine in DNA + S-adenosyl-L-methionine = a 5-methyl-2'-deoxycytidine in DNA + S-adenosyl-L-homocysteine + H(+)</text>
        <dbReference type="Rhea" id="RHEA:13681"/>
        <dbReference type="Rhea" id="RHEA-COMP:11369"/>
        <dbReference type="Rhea" id="RHEA-COMP:11370"/>
        <dbReference type="ChEBI" id="CHEBI:15378"/>
        <dbReference type="ChEBI" id="CHEBI:57856"/>
        <dbReference type="ChEBI" id="CHEBI:59789"/>
        <dbReference type="ChEBI" id="CHEBI:85452"/>
        <dbReference type="ChEBI" id="CHEBI:85454"/>
        <dbReference type="EC" id="2.1.1.37"/>
    </reaction>
</comment>
<dbReference type="InterPro" id="IPR022702">
    <property type="entry name" value="Cytosine_MeTrfase1_RFD"/>
</dbReference>
<dbReference type="NCBIfam" id="TIGR00675">
    <property type="entry name" value="dcm"/>
    <property type="match status" value="1"/>
</dbReference>
<evidence type="ECO:0000256" key="4">
    <source>
        <dbReference type="ARBA" id="ARBA00022691"/>
    </source>
</evidence>
<evidence type="ECO:0000313" key="16">
    <source>
        <dbReference type="Proteomes" id="UP001161247"/>
    </source>
</evidence>
<dbReference type="GO" id="GO:0006346">
    <property type="term" value="P:DNA methylation-dependent constitutive heterochromatin formation"/>
    <property type="evidence" value="ECO:0007669"/>
    <property type="project" value="InterPro"/>
</dbReference>
<dbReference type="PROSITE" id="PS51679">
    <property type="entry name" value="SAM_MT_C5"/>
    <property type="match status" value="1"/>
</dbReference>
<evidence type="ECO:0000256" key="10">
    <source>
        <dbReference type="PROSITE-ProRule" id="PRU01016"/>
    </source>
</evidence>